<dbReference type="AlphaFoldDB" id="A0A5E4T2L4"/>
<evidence type="ECO:0000313" key="2">
    <source>
        <dbReference type="EMBL" id="VVD80279.1"/>
    </source>
</evidence>
<dbReference type="Gene3D" id="3.40.50.720">
    <property type="entry name" value="NAD(P)-binding Rossmann-like Domain"/>
    <property type="match status" value="1"/>
</dbReference>
<evidence type="ECO:0000313" key="3">
    <source>
        <dbReference type="Proteomes" id="UP000333828"/>
    </source>
</evidence>
<dbReference type="InterPro" id="IPR036291">
    <property type="entry name" value="NAD(P)-bd_dom_sf"/>
</dbReference>
<dbReference type="InterPro" id="IPR011032">
    <property type="entry name" value="GroES-like_sf"/>
</dbReference>
<dbReference type="SUPFAM" id="SSF51735">
    <property type="entry name" value="NAD(P)-binding Rossmann-fold domains"/>
    <property type="match status" value="1"/>
</dbReference>
<reference evidence="2 3" key="1">
    <citation type="submission" date="2019-08" db="EMBL/GenBank/DDBJ databases">
        <authorList>
            <person name="Peeters C."/>
        </authorList>
    </citation>
    <scope>NUCLEOTIDE SEQUENCE [LARGE SCALE GENOMIC DNA]</scope>
    <source>
        <strain evidence="2 3">LMG 31115</strain>
    </source>
</reference>
<dbReference type="PANTHER" id="PTHR43677">
    <property type="entry name" value="SHORT-CHAIN DEHYDROGENASE/REDUCTASE"/>
    <property type="match status" value="1"/>
</dbReference>
<accession>A0A5E4T2L4</accession>
<proteinExistence type="predicted"/>
<protein>
    <submittedName>
        <fullName evidence="2">Alcohol dehydrogenase</fullName>
    </submittedName>
</protein>
<feature type="domain" description="Enoyl reductase (ER)" evidence="1">
    <location>
        <begin position="10"/>
        <end position="308"/>
    </location>
</feature>
<keyword evidence="3" id="KW-1185">Reference proteome</keyword>
<dbReference type="EMBL" id="CABPSI010000001">
    <property type="protein sequence ID" value="VVD80279.1"/>
    <property type="molecule type" value="Genomic_DNA"/>
</dbReference>
<dbReference type="InterPro" id="IPR020843">
    <property type="entry name" value="ER"/>
</dbReference>
<name>A0A5E4T2L4_9BURK</name>
<dbReference type="SUPFAM" id="SSF50129">
    <property type="entry name" value="GroES-like"/>
    <property type="match status" value="1"/>
</dbReference>
<organism evidence="2 3">
    <name type="scientific">Pandoraea iniqua</name>
    <dbReference type="NCBI Taxonomy" id="2508288"/>
    <lineage>
        <taxon>Bacteria</taxon>
        <taxon>Pseudomonadati</taxon>
        <taxon>Pseudomonadota</taxon>
        <taxon>Betaproteobacteria</taxon>
        <taxon>Burkholderiales</taxon>
        <taxon>Burkholderiaceae</taxon>
        <taxon>Pandoraea</taxon>
    </lineage>
</organism>
<dbReference type="PANTHER" id="PTHR43677:SF11">
    <property type="entry name" value="ZINC-CONTAINING ALCOHOL DEHYDROGENASE"/>
    <property type="match status" value="1"/>
</dbReference>
<dbReference type="Gene3D" id="3.90.180.10">
    <property type="entry name" value="Medium-chain alcohol dehydrogenases, catalytic domain"/>
    <property type="match status" value="1"/>
</dbReference>
<dbReference type="RefSeq" id="WP_150683164.1">
    <property type="nucleotide sequence ID" value="NZ_CABPSI010000001.1"/>
</dbReference>
<gene>
    <name evidence="2" type="ORF">PIN31115_01076</name>
</gene>
<dbReference type="Pfam" id="PF00107">
    <property type="entry name" value="ADH_zinc_N"/>
    <property type="match status" value="1"/>
</dbReference>
<dbReference type="InterPro" id="IPR013149">
    <property type="entry name" value="ADH-like_C"/>
</dbReference>
<evidence type="ECO:0000259" key="1">
    <source>
        <dbReference type="SMART" id="SM00829"/>
    </source>
</evidence>
<dbReference type="Proteomes" id="UP000333828">
    <property type="component" value="Unassembled WGS sequence"/>
</dbReference>
<dbReference type="InterPro" id="IPR051397">
    <property type="entry name" value="Zn-ADH-like_protein"/>
</dbReference>
<sequence length="324" mass="33357">MKAAVVKETGHPPVYADFGAPQALPDHHLIDVSAAALSRVTRSRAAGAHYSSSGGYPFVAGVDGTGRLEDGRRVYFFGPTAPYGAMAERSLARASQCIVLPDDLDDVSAAAIAIPGMSSWAALTERAKFVAGETVLINGATGASGQLAVRIARHLGAGKIIATGRNPISLAALKQAGADVTISLIQDDDAKDDDGLSHAFAPHFAQGVDVVLDYLWGASTRALLIAAAKHSPEGQPVRFVQIGSVGGSDIVLPGAVLRASAITLMGSGIGSVPLPRLLHAVKEVLHAALPAGLRIPTAAIPLAELGQHWAQVDSPVRTVFTLDA</sequence>
<dbReference type="SMART" id="SM00829">
    <property type="entry name" value="PKS_ER"/>
    <property type="match status" value="1"/>
</dbReference>
<dbReference type="GO" id="GO:0016491">
    <property type="term" value="F:oxidoreductase activity"/>
    <property type="evidence" value="ECO:0007669"/>
    <property type="project" value="InterPro"/>
</dbReference>